<dbReference type="Gene3D" id="2.40.360.20">
    <property type="match status" value="1"/>
</dbReference>
<evidence type="ECO:0000256" key="1">
    <source>
        <dbReference type="SAM" id="SignalP"/>
    </source>
</evidence>
<feature type="chain" id="PRO_5027774725" evidence="1">
    <location>
        <begin position="22"/>
        <end position="676"/>
    </location>
</feature>
<gene>
    <name evidence="2" type="ORF">FNU76_17630</name>
</gene>
<evidence type="ECO:0000313" key="3">
    <source>
        <dbReference type="Proteomes" id="UP000317550"/>
    </source>
</evidence>
<dbReference type="PROSITE" id="PS51257">
    <property type="entry name" value="PROKAR_LIPOPROTEIN"/>
    <property type="match status" value="1"/>
</dbReference>
<accession>A0A516SIN6</accession>
<dbReference type="EMBL" id="CP041730">
    <property type="protein sequence ID" value="QDQ28019.1"/>
    <property type="molecule type" value="Genomic_DNA"/>
</dbReference>
<name>A0A516SIN6_9NEIS</name>
<feature type="signal peptide" evidence="1">
    <location>
        <begin position="1"/>
        <end position="21"/>
    </location>
</feature>
<dbReference type="Proteomes" id="UP000317550">
    <property type="component" value="Chromosome"/>
</dbReference>
<dbReference type="AlphaFoldDB" id="A0A516SIN6"/>
<keyword evidence="1" id="KW-0732">Signal</keyword>
<dbReference type="OrthoDB" id="5383432at2"/>
<reference evidence="3" key="1">
    <citation type="submission" date="2019-07" db="EMBL/GenBank/DDBJ databases">
        <title>Chitinimonas sp. nov., isolated from Ny-Alesund, arctica soil.</title>
        <authorList>
            <person name="Xu Q."/>
            <person name="Peng F."/>
        </authorList>
    </citation>
    <scope>NUCLEOTIDE SEQUENCE [LARGE SCALE GENOMIC DNA]</scope>
    <source>
        <strain evidence="3">R3-44</strain>
    </source>
</reference>
<protein>
    <submittedName>
        <fullName evidence="2">Uncharacterized protein</fullName>
    </submittedName>
</protein>
<sequence>MKFSKSVGSILLAPVFLVACGGGGANENGQGAAPSTPLGWNTNDAGNYFPIIQDSAWIYWETNNSNSPTKKTHHVETKVAGLQVSGALSEVKIRERVSVDSVATEYTLQKSGNGIIAPVQVASWANQHDMVLDINFSAKQGDAWQTFKKTGLVFHYDIDGDGKRELADIEQSASFDGYENIVTEAGSFEHAVKITTHTKYTTHLSKSGTAFSSISTRVRWFAGGIGLVKQVNTDDVGLPSEDVSTRELKAYDINGKNAGFKFPQILLDDIGTNNSDYEQVLAQPAIASNGHEYMLAATREADAYPYKQSISVARLGGDFSSLGQTTIECSWGCGQAALIFGAGKYVVAYNSSYNVLFQRFQSDGQVIESAGVPLADRGSAYTIRRRNPVMAFDGNNYLIVYKLESDVPGADERSTGIYGTIISPDGKIVKSDILIRPTNSMVQSYSVAYGAGAYLVTFASGERSPGRCDMGCEDVLGVRISMDGNVLDSNPIAISTAPDMQINPKVVFDGSNFVVAWQDRRNYQSLPTNFLPLIMDIYATRVSPQGTLMDGDATTGAIAIESNQAPKQPPALISVKQGVVLAWPAGPYSNEINGAGIYVKPVGIDGQLKAGQRYFVSSEPRDNDSRLGMFYSGAALAVIKDDLVAAWVDNSVSRLDQRHKRIIGARANMASLSFSK</sequence>
<keyword evidence="3" id="KW-1185">Reference proteome</keyword>
<proteinExistence type="predicted"/>
<organism evidence="2 3">
    <name type="scientific">Chitinimonas arctica</name>
    <dbReference type="NCBI Taxonomy" id="2594795"/>
    <lineage>
        <taxon>Bacteria</taxon>
        <taxon>Pseudomonadati</taxon>
        <taxon>Pseudomonadota</taxon>
        <taxon>Betaproteobacteria</taxon>
        <taxon>Neisseriales</taxon>
        <taxon>Chitinibacteraceae</taxon>
        <taxon>Chitinimonas</taxon>
    </lineage>
</organism>
<dbReference type="RefSeq" id="WP_144279406.1">
    <property type="nucleotide sequence ID" value="NZ_CP041730.1"/>
</dbReference>
<dbReference type="KEGG" id="cari:FNU76_17630"/>
<evidence type="ECO:0000313" key="2">
    <source>
        <dbReference type="EMBL" id="QDQ28019.1"/>
    </source>
</evidence>